<reference evidence="1 2" key="1">
    <citation type="submission" date="2017-11" db="EMBL/GenBank/DDBJ databases">
        <authorList>
            <person name="Han C.G."/>
        </authorList>
    </citation>
    <scope>NUCLEOTIDE SEQUENCE [LARGE SCALE GENOMIC DNA]</scope>
    <source>
        <strain evidence="1 2">HCNT1</strain>
    </source>
</reference>
<organism evidence="1 2">
    <name type="scientific">Rhizobium sullae</name>
    <name type="common">Rhizobium hedysari</name>
    <dbReference type="NCBI Taxonomy" id="50338"/>
    <lineage>
        <taxon>Bacteria</taxon>
        <taxon>Pseudomonadati</taxon>
        <taxon>Pseudomonadota</taxon>
        <taxon>Alphaproteobacteria</taxon>
        <taxon>Hyphomicrobiales</taxon>
        <taxon>Rhizobiaceae</taxon>
        <taxon>Rhizobium/Agrobacterium group</taxon>
        <taxon>Rhizobium</taxon>
    </lineage>
</organism>
<dbReference type="EMBL" id="PIQN01000022">
    <property type="protein sequence ID" value="PKA40436.1"/>
    <property type="molecule type" value="Genomic_DNA"/>
</dbReference>
<dbReference type="Proteomes" id="UP000232164">
    <property type="component" value="Unassembled WGS sequence"/>
</dbReference>
<dbReference type="InterPro" id="IPR011856">
    <property type="entry name" value="tRNA_endonuc-like_dom_sf"/>
</dbReference>
<dbReference type="AlphaFoldDB" id="A0A2N0D2V6"/>
<gene>
    <name evidence="1" type="ORF">CWR43_28060</name>
</gene>
<evidence type="ECO:0000313" key="2">
    <source>
        <dbReference type="Proteomes" id="UP000232164"/>
    </source>
</evidence>
<protein>
    <submittedName>
        <fullName evidence="1">Oxidoreductase</fullName>
    </submittedName>
</protein>
<proteinExistence type="predicted"/>
<accession>A0A2N0D2V6</accession>
<name>A0A2N0D2V6_RHISU</name>
<reference evidence="1 2" key="2">
    <citation type="submission" date="2017-12" db="EMBL/GenBank/DDBJ databases">
        <title>Genome sequence of Rhizobium sullae HCNT1 isolated from Sulla coronaria nodules and featuring peculiar denitrification phenotypes.</title>
        <authorList>
            <person name="De Diego-Diaz B."/>
            <person name="Treu L."/>
            <person name="Campanaro S."/>
            <person name="Da Silva Duarte V."/>
            <person name="Basaglia M."/>
            <person name="Favaro L."/>
            <person name="Casella S."/>
            <person name="Squartini A."/>
        </authorList>
    </citation>
    <scope>NUCLEOTIDE SEQUENCE [LARGE SCALE GENOMIC DNA]</scope>
    <source>
        <strain evidence="1 2">HCNT1</strain>
    </source>
</reference>
<evidence type="ECO:0000313" key="1">
    <source>
        <dbReference type="EMBL" id="PKA40436.1"/>
    </source>
</evidence>
<comment type="caution">
    <text evidence="1">The sequence shown here is derived from an EMBL/GenBank/DDBJ whole genome shotgun (WGS) entry which is preliminary data.</text>
</comment>
<dbReference type="Gene3D" id="3.40.1350.10">
    <property type="match status" value="1"/>
</dbReference>
<dbReference type="GO" id="GO:0003676">
    <property type="term" value="F:nucleic acid binding"/>
    <property type="evidence" value="ECO:0007669"/>
    <property type="project" value="InterPro"/>
</dbReference>
<sequence length="185" mass="19562">MARTTTTKTTQTTRMNGKRVRIVTTTSAAGTSVKVEEAPVLEWQLQAAAVRSLKAMPEYAASAARVGPHSFTLAADMNGDYRSKRAAVIAKATGIAAGDPDLRVYLHGGNLKLIEYKNAEGTPTASQRVRHPLLAALGHPVVTLKVATEEEAAERSVALVRGWLSTAPQCANDNHTATTLPASAC</sequence>
<dbReference type="RefSeq" id="WP_100772679.1">
    <property type="nucleotide sequence ID" value="NZ_PIQN01000022.1"/>
</dbReference>